<reference evidence="2" key="1">
    <citation type="journal article" date="2011" name="Nat. Genet.">
        <title>The Arabidopsis lyrata genome sequence and the basis of rapid genome size change.</title>
        <authorList>
            <person name="Hu T.T."/>
            <person name="Pattyn P."/>
            <person name="Bakker E.G."/>
            <person name="Cao J."/>
            <person name="Cheng J.-F."/>
            <person name="Clark R.M."/>
            <person name="Fahlgren N."/>
            <person name="Fawcett J.A."/>
            <person name="Grimwood J."/>
            <person name="Gundlach H."/>
            <person name="Haberer G."/>
            <person name="Hollister J.D."/>
            <person name="Ossowski S."/>
            <person name="Ottilar R.P."/>
            <person name="Salamov A.A."/>
            <person name="Schneeberger K."/>
            <person name="Spannagl M."/>
            <person name="Wang X."/>
            <person name="Yang L."/>
            <person name="Nasrallah M.E."/>
            <person name="Bergelson J."/>
            <person name="Carrington J.C."/>
            <person name="Gaut B.S."/>
            <person name="Schmutz J."/>
            <person name="Mayer K.F.X."/>
            <person name="Van de Peer Y."/>
            <person name="Grigoriev I.V."/>
            <person name="Nordborg M."/>
            <person name="Weigel D."/>
            <person name="Guo Y.-L."/>
        </authorList>
    </citation>
    <scope>NUCLEOTIDE SEQUENCE [LARGE SCALE GENOMIC DNA]</scope>
    <source>
        <strain evidence="2">cv. MN47</strain>
    </source>
</reference>
<organism evidence="2">
    <name type="scientific">Arabidopsis lyrata subsp. lyrata</name>
    <name type="common">Lyre-leaved rock-cress</name>
    <dbReference type="NCBI Taxonomy" id="81972"/>
    <lineage>
        <taxon>Eukaryota</taxon>
        <taxon>Viridiplantae</taxon>
        <taxon>Streptophyta</taxon>
        <taxon>Embryophyta</taxon>
        <taxon>Tracheophyta</taxon>
        <taxon>Spermatophyta</taxon>
        <taxon>Magnoliopsida</taxon>
        <taxon>eudicotyledons</taxon>
        <taxon>Gunneridae</taxon>
        <taxon>Pentapetalae</taxon>
        <taxon>rosids</taxon>
        <taxon>malvids</taxon>
        <taxon>Brassicales</taxon>
        <taxon>Brassicaceae</taxon>
        <taxon>Camelineae</taxon>
        <taxon>Arabidopsis</taxon>
    </lineage>
</organism>
<name>D7LN81_ARALL</name>
<dbReference type="AlphaFoldDB" id="D7LN81"/>
<proteinExistence type="predicted"/>
<protein>
    <submittedName>
        <fullName evidence="1">Predicted protein</fullName>
    </submittedName>
</protein>
<keyword evidence="2" id="KW-1185">Reference proteome</keyword>
<dbReference type="Gramene" id="scaffold_501619.1">
    <property type="protein sequence ID" value="scaffold_501619.1"/>
    <property type="gene ID" value="scaffold_501619.1"/>
</dbReference>
<accession>D7LN81</accession>
<evidence type="ECO:0000313" key="1">
    <source>
        <dbReference type="EMBL" id="EFH53787.1"/>
    </source>
</evidence>
<sequence>MEVTNERITGMVRVKLGGWSKDEQGVWRFSGAEGQMGRFIRFREGDGVEADPYLWPNYLYN</sequence>
<dbReference type="Proteomes" id="UP000008694">
    <property type="component" value="Unassembled WGS sequence"/>
</dbReference>
<dbReference type="EMBL" id="GL348717">
    <property type="protein sequence ID" value="EFH53787.1"/>
    <property type="molecule type" value="Genomic_DNA"/>
</dbReference>
<evidence type="ECO:0000313" key="2">
    <source>
        <dbReference type="Proteomes" id="UP000008694"/>
    </source>
</evidence>
<gene>
    <name evidence="1" type="ORF">ARALYDRAFT_905915</name>
</gene>
<dbReference type="HOGENOM" id="CLU_2925734_0_0_1"/>